<keyword evidence="7" id="KW-1185">Reference proteome</keyword>
<dbReference type="Gene3D" id="3.80.10.10">
    <property type="entry name" value="Ribonuclease Inhibitor"/>
    <property type="match status" value="2"/>
</dbReference>
<dbReference type="SUPFAM" id="SSF52200">
    <property type="entry name" value="Toll/Interleukin receptor TIR domain"/>
    <property type="match status" value="1"/>
</dbReference>
<dbReference type="InterPro" id="IPR058192">
    <property type="entry name" value="WHD_ROQ1-like"/>
</dbReference>
<dbReference type="InterPro" id="IPR003593">
    <property type="entry name" value="AAA+_ATPase"/>
</dbReference>
<dbReference type="PANTHER" id="PTHR11017:SF570">
    <property type="entry name" value="DISEASE RESISTANCE PROTEIN (TIR-NBS CLASS)-RELATED"/>
    <property type="match status" value="1"/>
</dbReference>
<evidence type="ECO:0000256" key="2">
    <source>
        <dbReference type="ARBA" id="ARBA00022737"/>
    </source>
</evidence>
<proteinExistence type="predicted"/>
<dbReference type="PROSITE" id="PS50104">
    <property type="entry name" value="TIR"/>
    <property type="match status" value="1"/>
</dbReference>
<dbReference type="InterPro" id="IPR042197">
    <property type="entry name" value="Apaf_helical"/>
</dbReference>
<evidence type="ECO:0000256" key="4">
    <source>
        <dbReference type="ARBA" id="ARBA00023027"/>
    </source>
</evidence>
<dbReference type="Pfam" id="PF00931">
    <property type="entry name" value="NB-ARC"/>
    <property type="match status" value="1"/>
</dbReference>
<dbReference type="FunFam" id="3.40.50.10140:FF:000007">
    <property type="entry name" value="Disease resistance protein (TIR-NBS-LRR class)"/>
    <property type="match status" value="1"/>
</dbReference>
<dbReference type="GO" id="GO:0006952">
    <property type="term" value="P:defense response"/>
    <property type="evidence" value="ECO:0007669"/>
    <property type="project" value="UniProtKB-KW"/>
</dbReference>
<dbReference type="PANTHER" id="PTHR11017">
    <property type="entry name" value="LEUCINE-RICH REPEAT-CONTAINING PROTEIN"/>
    <property type="match status" value="1"/>
</dbReference>
<dbReference type="SUPFAM" id="SSF46785">
    <property type="entry name" value="Winged helix' DNA-binding domain"/>
    <property type="match status" value="1"/>
</dbReference>
<dbReference type="InterPro" id="IPR044974">
    <property type="entry name" value="Disease_R_plants"/>
</dbReference>
<dbReference type="Pfam" id="PF01582">
    <property type="entry name" value="TIR"/>
    <property type="match status" value="1"/>
</dbReference>
<dbReference type="GO" id="GO:0007165">
    <property type="term" value="P:signal transduction"/>
    <property type="evidence" value="ECO:0007669"/>
    <property type="project" value="InterPro"/>
</dbReference>
<sequence length="1050" mass="120373">MAEQSPISFSFSYGWTYDVFINFRGEDTRFDFARNLYEALQQKGIHTFLDSERIRKGEKIMPSLLKAIQESRMAITIFSRNYASSTFCLDELVQILEHINKKGRMVLPIFYGVDPSEVRHQRKNYSEVFAEHERRFKNDKEKVRKWRQALQDTASLSGLRFEPGYQYEHAFIKAVATEVSRRINRKPLHIANYPLGLEDRVQRVNSLLDVESNEGVQMVGICGTGGIGKSTIARAVCSSIVDSFEGFCFLADVRENSVTHGLVYLQEMLLSEVLKEDIKLSDVNRGIPIIKHRLHKKKVLLVLDDVDKLKQLRAIAGGLDWFGPGSRIILTTRDKHLLERHGVERIYEVDCLNREEGLELLKWHAFKQSRVDASYMDVLNNVVLYACGLPLALEVIGSNLFNREMNDWNSALECYQSIPIKEIQQILKVSYDALEEYEKEIFLDISCCFKGDSLEYVRSALCARGISPHYGVKVLIDKCLIKINHGKVTMHDLIQAMGKEIVRQKSPYDLGKRTRLWFHKDILHVLEENKGSGKIEVINLDMPGDIVIDWSGKAFKKMSNLKTLIIRNAQFSTGPKYLPNSLRVLDWKGYPCPSLLSDFNPKELIILKMPESFLKWNVPLKSCRKFQSLSVMNFRGCKFLRQVSDLSAVPDLRELCLDGCSKLTEVHQSIGFLGKLKRLGVQNCMKLKTFPSIKLASLEFLNLSGCSSLTRFPEILGVMENIKDIRLDFSGIKELPLSFKNLVTLEKLKLSYCRSIEEIRGIPPNLKELSAMNLDWYSHLSLESRSILLCQALHEIDGLKFIVEEDKTPEWLDHYVEGDSWSFWFQNEFPNMAVFFGALIEYPWPSPPKLLIDVRVNGTKVGSPEGQTIFAPLTTPHIFLFDLRQLVLEDKLRSVVSERGLNHVEISCVLCYMKCYHAGGLEEMYGIARAKWSGAYVYKKKSRMEDIRFINHGQDTVPELLKGSGMNPDSFAELVLRRMRWFHIIFQAIEDGSNNAGMSLLSKRITKSHSITGREPNMRKRKRDGRDLSIWVPPPCAPSLHCTTWMSRDE</sequence>
<gene>
    <name evidence="6" type="ORF">QN277_002080</name>
</gene>
<keyword evidence="2" id="KW-0677">Repeat</keyword>
<dbReference type="InterPro" id="IPR032675">
    <property type="entry name" value="LRR_dom_sf"/>
</dbReference>
<keyword evidence="4" id="KW-0520">NAD</keyword>
<dbReference type="InterPro" id="IPR027417">
    <property type="entry name" value="P-loop_NTPase"/>
</dbReference>
<protein>
    <recommendedName>
        <fullName evidence="5">TIR domain-containing protein</fullName>
    </recommendedName>
</protein>
<keyword evidence="3" id="KW-0611">Plant defense</keyword>
<dbReference type="SUPFAM" id="SSF52540">
    <property type="entry name" value="P-loop containing nucleoside triphosphate hydrolases"/>
    <property type="match status" value="1"/>
</dbReference>
<dbReference type="InterPro" id="IPR002182">
    <property type="entry name" value="NB-ARC"/>
</dbReference>
<dbReference type="Gene3D" id="3.40.50.10140">
    <property type="entry name" value="Toll/interleukin-1 receptor homology (TIR) domain"/>
    <property type="match status" value="1"/>
</dbReference>
<dbReference type="SMART" id="SM00382">
    <property type="entry name" value="AAA"/>
    <property type="match status" value="1"/>
</dbReference>
<evidence type="ECO:0000256" key="3">
    <source>
        <dbReference type="ARBA" id="ARBA00022821"/>
    </source>
</evidence>
<name>A0AAE1NA24_9FABA</name>
<organism evidence="6 7">
    <name type="scientific">Acacia crassicarpa</name>
    <name type="common">northern wattle</name>
    <dbReference type="NCBI Taxonomy" id="499986"/>
    <lineage>
        <taxon>Eukaryota</taxon>
        <taxon>Viridiplantae</taxon>
        <taxon>Streptophyta</taxon>
        <taxon>Embryophyta</taxon>
        <taxon>Tracheophyta</taxon>
        <taxon>Spermatophyta</taxon>
        <taxon>Magnoliopsida</taxon>
        <taxon>eudicotyledons</taxon>
        <taxon>Gunneridae</taxon>
        <taxon>Pentapetalae</taxon>
        <taxon>rosids</taxon>
        <taxon>fabids</taxon>
        <taxon>Fabales</taxon>
        <taxon>Fabaceae</taxon>
        <taxon>Caesalpinioideae</taxon>
        <taxon>mimosoid clade</taxon>
        <taxon>Acacieae</taxon>
        <taxon>Acacia</taxon>
    </lineage>
</organism>
<dbReference type="Proteomes" id="UP001293593">
    <property type="component" value="Unassembled WGS sequence"/>
</dbReference>
<dbReference type="PRINTS" id="PR00364">
    <property type="entry name" value="DISEASERSIST"/>
</dbReference>
<dbReference type="SUPFAM" id="SSF52058">
    <property type="entry name" value="L domain-like"/>
    <property type="match status" value="1"/>
</dbReference>
<dbReference type="EMBL" id="JAWXYG010000001">
    <property type="protein sequence ID" value="KAK4285374.1"/>
    <property type="molecule type" value="Genomic_DNA"/>
</dbReference>
<keyword evidence="1" id="KW-0433">Leucine-rich repeat</keyword>
<reference evidence="6" key="1">
    <citation type="submission" date="2023-10" db="EMBL/GenBank/DDBJ databases">
        <title>Chromosome-level genome of the transformable northern wattle, Acacia crassicarpa.</title>
        <authorList>
            <person name="Massaro I."/>
            <person name="Sinha N.R."/>
            <person name="Poethig S."/>
            <person name="Leichty A.R."/>
        </authorList>
    </citation>
    <scope>NUCLEOTIDE SEQUENCE</scope>
    <source>
        <strain evidence="6">Acra3RX</strain>
        <tissue evidence="6">Leaf</tissue>
    </source>
</reference>
<dbReference type="Gene3D" id="3.40.50.300">
    <property type="entry name" value="P-loop containing nucleotide triphosphate hydrolases"/>
    <property type="match status" value="1"/>
</dbReference>
<dbReference type="InterPro" id="IPR035897">
    <property type="entry name" value="Toll_tir_struct_dom_sf"/>
</dbReference>
<comment type="caution">
    <text evidence="6">The sequence shown here is derived from an EMBL/GenBank/DDBJ whole genome shotgun (WGS) entry which is preliminary data.</text>
</comment>
<feature type="domain" description="TIR" evidence="5">
    <location>
        <begin position="15"/>
        <end position="183"/>
    </location>
</feature>
<evidence type="ECO:0000259" key="5">
    <source>
        <dbReference type="PROSITE" id="PS50104"/>
    </source>
</evidence>
<dbReference type="InterPro" id="IPR000157">
    <property type="entry name" value="TIR_dom"/>
</dbReference>
<dbReference type="SMART" id="SM00255">
    <property type="entry name" value="TIR"/>
    <property type="match status" value="1"/>
</dbReference>
<dbReference type="InterPro" id="IPR036390">
    <property type="entry name" value="WH_DNA-bd_sf"/>
</dbReference>
<dbReference type="Pfam" id="PF23282">
    <property type="entry name" value="WHD_ROQ1"/>
    <property type="match status" value="1"/>
</dbReference>
<dbReference type="GO" id="GO:0043531">
    <property type="term" value="F:ADP binding"/>
    <property type="evidence" value="ECO:0007669"/>
    <property type="project" value="InterPro"/>
</dbReference>
<evidence type="ECO:0000256" key="1">
    <source>
        <dbReference type="ARBA" id="ARBA00022614"/>
    </source>
</evidence>
<evidence type="ECO:0000313" key="6">
    <source>
        <dbReference type="EMBL" id="KAK4285374.1"/>
    </source>
</evidence>
<dbReference type="Gene3D" id="1.10.8.430">
    <property type="entry name" value="Helical domain of apoptotic protease-activating factors"/>
    <property type="match status" value="1"/>
</dbReference>
<dbReference type="AlphaFoldDB" id="A0AAE1NA24"/>
<accession>A0AAE1NA24</accession>
<evidence type="ECO:0000313" key="7">
    <source>
        <dbReference type="Proteomes" id="UP001293593"/>
    </source>
</evidence>